<keyword evidence="2" id="KW-1185">Reference proteome</keyword>
<gene>
    <name evidence="1" type="ORF">DPEC_G00199220</name>
</gene>
<protein>
    <submittedName>
        <fullName evidence="1">Uncharacterized protein</fullName>
    </submittedName>
</protein>
<evidence type="ECO:0000313" key="2">
    <source>
        <dbReference type="Proteomes" id="UP001157502"/>
    </source>
</evidence>
<sequence>MRPKPPLKGHCWLSKLTSYNLIKGTAIDYMHSVLLGVMRLLMVLWFSPEFSRQPFSMAKNAKEIDRRFQDISPPSSTRYPRSVASHRMFFKASEYRDILIFYGPVVFRGILATLYYKYFLLLSEAILIFLMESISVEQIDHAEKLLWSFVPKWLIYMVSGTKL</sequence>
<accession>A0ACC2G8P8</accession>
<organism evidence="1 2">
    <name type="scientific">Dallia pectoralis</name>
    <name type="common">Alaska blackfish</name>
    <dbReference type="NCBI Taxonomy" id="75939"/>
    <lineage>
        <taxon>Eukaryota</taxon>
        <taxon>Metazoa</taxon>
        <taxon>Chordata</taxon>
        <taxon>Craniata</taxon>
        <taxon>Vertebrata</taxon>
        <taxon>Euteleostomi</taxon>
        <taxon>Actinopterygii</taxon>
        <taxon>Neopterygii</taxon>
        <taxon>Teleostei</taxon>
        <taxon>Protacanthopterygii</taxon>
        <taxon>Esociformes</taxon>
        <taxon>Umbridae</taxon>
        <taxon>Dallia</taxon>
    </lineage>
</organism>
<dbReference type="EMBL" id="CM055743">
    <property type="protein sequence ID" value="KAJ7999901.1"/>
    <property type="molecule type" value="Genomic_DNA"/>
</dbReference>
<name>A0ACC2G8P8_DALPE</name>
<reference evidence="1" key="1">
    <citation type="submission" date="2021-05" db="EMBL/GenBank/DDBJ databases">
        <authorList>
            <person name="Pan Q."/>
            <person name="Jouanno E."/>
            <person name="Zahm M."/>
            <person name="Klopp C."/>
            <person name="Cabau C."/>
            <person name="Louis A."/>
            <person name="Berthelot C."/>
            <person name="Parey E."/>
            <person name="Roest Crollius H."/>
            <person name="Montfort J."/>
            <person name="Robinson-Rechavi M."/>
            <person name="Bouchez O."/>
            <person name="Lampietro C."/>
            <person name="Lopez Roques C."/>
            <person name="Donnadieu C."/>
            <person name="Postlethwait J."/>
            <person name="Bobe J."/>
            <person name="Dillon D."/>
            <person name="Chandos A."/>
            <person name="von Hippel F."/>
            <person name="Guiguen Y."/>
        </authorList>
    </citation>
    <scope>NUCLEOTIDE SEQUENCE</scope>
    <source>
        <strain evidence="1">YG-Jan2019</strain>
    </source>
</reference>
<evidence type="ECO:0000313" key="1">
    <source>
        <dbReference type="EMBL" id="KAJ7999901.1"/>
    </source>
</evidence>
<comment type="caution">
    <text evidence="1">The sequence shown here is derived from an EMBL/GenBank/DDBJ whole genome shotgun (WGS) entry which is preliminary data.</text>
</comment>
<proteinExistence type="predicted"/>
<dbReference type="Proteomes" id="UP001157502">
    <property type="component" value="Chromosome 16"/>
</dbReference>